<evidence type="ECO:0000313" key="3">
    <source>
        <dbReference type="EMBL" id="KAA0163103.1"/>
    </source>
</evidence>
<dbReference type="Pfam" id="PF00134">
    <property type="entry name" value="Cyclin_N"/>
    <property type="match status" value="1"/>
</dbReference>
<protein>
    <recommendedName>
        <fullName evidence="2">Cyclin N-terminal domain-containing protein</fullName>
    </recommendedName>
</protein>
<dbReference type="GO" id="GO:0006357">
    <property type="term" value="P:regulation of transcription by RNA polymerase II"/>
    <property type="evidence" value="ECO:0007669"/>
    <property type="project" value="InterPro"/>
</dbReference>
<dbReference type="AlphaFoldDB" id="A0A5A8DC45"/>
<organism evidence="3 4">
    <name type="scientific">Cafeteria roenbergensis</name>
    <name type="common">Marine flagellate</name>
    <dbReference type="NCBI Taxonomy" id="33653"/>
    <lineage>
        <taxon>Eukaryota</taxon>
        <taxon>Sar</taxon>
        <taxon>Stramenopiles</taxon>
        <taxon>Bigyra</taxon>
        <taxon>Opalozoa</taxon>
        <taxon>Bicosoecida</taxon>
        <taxon>Cafeteriaceae</taxon>
        <taxon>Cafeteria</taxon>
    </lineage>
</organism>
<dbReference type="InterPro" id="IPR043198">
    <property type="entry name" value="Cyclin/Ssn8"/>
</dbReference>
<dbReference type="InterPro" id="IPR006671">
    <property type="entry name" value="Cyclin_N"/>
</dbReference>
<feature type="domain" description="Cyclin N-terminal" evidence="2">
    <location>
        <begin position="16"/>
        <end position="63"/>
    </location>
</feature>
<gene>
    <name evidence="3" type="ORF">FNF31_02926</name>
</gene>
<evidence type="ECO:0000259" key="2">
    <source>
        <dbReference type="Pfam" id="PF00134"/>
    </source>
</evidence>
<dbReference type="SUPFAM" id="SSF47954">
    <property type="entry name" value="Cyclin-like"/>
    <property type="match status" value="2"/>
</dbReference>
<evidence type="ECO:0000313" key="4">
    <source>
        <dbReference type="Proteomes" id="UP000325113"/>
    </source>
</evidence>
<dbReference type="Proteomes" id="UP000325113">
    <property type="component" value="Unassembled WGS sequence"/>
</dbReference>
<dbReference type="PANTHER" id="PTHR10026">
    <property type="entry name" value="CYCLIN"/>
    <property type="match status" value="1"/>
</dbReference>
<sequence length="362" mass="36830">MCRDLIGTKREAERVRAIVCTSQLYLQRFFCVQPLQEHTPHIVACACLMLAAKAEEAPLRAVSIVECLADRWPRALGAATAAPSGSAAAAASAVAAAAASGDASGTSSRAPTADPAKPDESRPNRLTALEALRRAVLEKEHCLLFALSFDVAVHLPFRWVGRALHSLSKAHPRWSDTAGGRAGMQRLSRAADVLLFDSFSTPACLTLSPKEAAVAALAVAARVALGTDMPSAFINQHSSSARCASFATDVLGAAIDAAGVHLPAPGRKTPAPSSSQSATASSAGGDAAPEAAPAPPVQASAAASGAIPPADRRAGSSAADTSTGTGTGCDDLPAPIPAPPARRPRMASDCKPESVAPTIDEA</sequence>
<proteinExistence type="predicted"/>
<comment type="caution">
    <text evidence="3">The sequence shown here is derived from an EMBL/GenBank/DDBJ whole genome shotgun (WGS) entry which is preliminary data.</text>
</comment>
<accession>A0A5A8DC45</accession>
<dbReference type="GO" id="GO:0016538">
    <property type="term" value="F:cyclin-dependent protein serine/threonine kinase regulator activity"/>
    <property type="evidence" value="ECO:0007669"/>
    <property type="project" value="InterPro"/>
</dbReference>
<dbReference type="EMBL" id="VLTM01000023">
    <property type="protein sequence ID" value="KAA0163103.1"/>
    <property type="molecule type" value="Genomic_DNA"/>
</dbReference>
<evidence type="ECO:0000256" key="1">
    <source>
        <dbReference type="SAM" id="MobiDB-lite"/>
    </source>
</evidence>
<feature type="region of interest" description="Disordered" evidence="1">
    <location>
        <begin position="102"/>
        <end position="124"/>
    </location>
</feature>
<feature type="compositionally biased region" description="Low complexity" evidence="1">
    <location>
        <begin position="269"/>
        <end position="333"/>
    </location>
</feature>
<feature type="region of interest" description="Disordered" evidence="1">
    <location>
        <begin position="263"/>
        <end position="362"/>
    </location>
</feature>
<reference evidence="3 4" key="1">
    <citation type="submission" date="2019-07" db="EMBL/GenBank/DDBJ databases">
        <title>Genomes of Cafeteria roenbergensis.</title>
        <authorList>
            <person name="Fischer M.G."/>
            <person name="Hackl T."/>
            <person name="Roman M."/>
        </authorList>
    </citation>
    <scope>NUCLEOTIDE SEQUENCE [LARGE SCALE GENOMIC DNA]</scope>
    <source>
        <strain evidence="3 4">Cflag</strain>
    </source>
</reference>
<name>A0A5A8DC45_CAFRO</name>
<dbReference type="InterPro" id="IPR036915">
    <property type="entry name" value="Cyclin-like_sf"/>
</dbReference>
<dbReference type="Gene3D" id="1.10.472.10">
    <property type="entry name" value="Cyclin-like"/>
    <property type="match status" value="2"/>
</dbReference>